<dbReference type="EC" id="7.1.1.-" evidence="19"/>
<dbReference type="RefSeq" id="YP_010166163.1">
    <property type="nucleotide sequence ID" value="NC_057526.1"/>
</dbReference>
<reference evidence="21" key="2">
    <citation type="journal article" date="2021" name="Rev. Bras. Bot.">
        <title>Genetic and evolutionary analyses of plastomes of the subfamily Cactoideae (Cactaceae) indicate relaxed protein biosynthesis and tRNA import from cytosol.</title>
        <authorList>
            <person name="Morais da Silva G."/>
            <person name="de Santana Lopes A."/>
            <person name="Gomes Pacheco T."/>
            <person name="Lima de Godoy Machado K."/>
            <person name="Silva M.C."/>
            <person name="de Oliveira J.D."/>
            <person name="de Baura V.A."/>
            <person name="Balsanelli E."/>
            <person name="Maltempi de Souza E."/>
            <person name="de Oliveira Pedrosa F."/>
            <person name="Rogalski M."/>
        </authorList>
    </citation>
    <scope>NUCLEOTIDE SEQUENCE</scope>
</reference>
<evidence type="ECO:0000256" key="18">
    <source>
        <dbReference type="ARBA" id="ARBA00048026"/>
    </source>
</evidence>
<evidence type="ECO:0000256" key="1">
    <source>
        <dbReference type="ARBA" id="ARBA00004059"/>
    </source>
</evidence>
<dbReference type="AlphaFoldDB" id="A0A894JGU7"/>
<comment type="similarity">
    <text evidence="3 19">Belongs to the complex I subunit 5 family.</text>
</comment>
<dbReference type="InterPro" id="IPR003945">
    <property type="entry name" value="NU5C-like"/>
</dbReference>
<evidence type="ECO:0000256" key="10">
    <source>
        <dbReference type="ARBA" id="ARBA00022857"/>
    </source>
</evidence>
<dbReference type="EMBL" id="MT387452">
    <property type="protein sequence ID" value="QRV60136.1"/>
    <property type="molecule type" value="Genomic_DNA"/>
</dbReference>
<dbReference type="InterPro" id="IPR002128">
    <property type="entry name" value="NADH_UbQ_OxRdtase_chlpt_su5_C"/>
</dbReference>
<evidence type="ECO:0000256" key="4">
    <source>
        <dbReference type="ARBA" id="ARBA00011199"/>
    </source>
</evidence>
<keyword evidence="19 21" id="KW-0934">Plastid</keyword>
<evidence type="ECO:0000256" key="11">
    <source>
        <dbReference type="ARBA" id="ARBA00022957"/>
    </source>
</evidence>
<evidence type="ECO:0000256" key="3">
    <source>
        <dbReference type="ARBA" id="ARBA00008200"/>
    </source>
</evidence>
<evidence type="ECO:0000256" key="16">
    <source>
        <dbReference type="ARBA" id="ARBA00023136"/>
    </source>
</evidence>
<keyword evidence="15 19" id="KW-0793">Thylakoid</keyword>
<keyword evidence="12" id="KW-1278">Translocase</keyword>
<feature type="transmembrane region" description="Helical" evidence="19">
    <location>
        <begin position="133"/>
        <end position="151"/>
    </location>
</feature>
<accession>A0A894JGU7</accession>
<dbReference type="GO" id="GO:0008137">
    <property type="term" value="F:NADH dehydrogenase (ubiquinone) activity"/>
    <property type="evidence" value="ECO:0007669"/>
    <property type="project" value="InterPro"/>
</dbReference>
<evidence type="ECO:0000256" key="6">
    <source>
        <dbReference type="ARBA" id="ARBA00022448"/>
    </source>
</evidence>
<comment type="subcellular location">
    <subcellularLocation>
        <location evidence="2 19">Plastid</location>
        <location evidence="2 19">Chloroplast thylakoid membrane</location>
        <topology evidence="2 19">Multi-pass membrane protein</topology>
    </subcellularLocation>
</comment>
<evidence type="ECO:0000256" key="9">
    <source>
        <dbReference type="ARBA" id="ARBA00022719"/>
    </source>
</evidence>
<dbReference type="GO" id="GO:0009535">
    <property type="term" value="C:chloroplast thylakoid membrane"/>
    <property type="evidence" value="ECO:0007669"/>
    <property type="project" value="UniProtKB-SubCell"/>
</dbReference>
<dbReference type="PANTHER" id="PTHR42829">
    <property type="entry name" value="NADH-UBIQUINONE OXIDOREDUCTASE CHAIN 5"/>
    <property type="match status" value="1"/>
</dbReference>
<evidence type="ECO:0000256" key="5">
    <source>
        <dbReference type="ARBA" id="ARBA00018648"/>
    </source>
</evidence>
<comment type="catalytic activity">
    <reaction evidence="17 19">
        <text>a plastoquinone + NADPH + (n+1) H(+)(in) = a plastoquinol + NADP(+) + n H(+)(out)</text>
        <dbReference type="Rhea" id="RHEA:42612"/>
        <dbReference type="Rhea" id="RHEA-COMP:9561"/>
        <dbReference type="Rhea" id="RHEA-COMP:9562"/>
        <dbReference type="ChEBI" id="CHEBI:15378"/>
        <dbReference type="ChEBI" id="CHEBI:17757"/>
        <dbReference type="ChEBI" id="CHEBI:57783"/>
        <dbReference type="ChEBI" id="CHEBI:58349"/>
        <dbReference type="ChEBI" id="CHEBI:62192"/>
    </reaction>
</comment>
<comment type="function">
    <text evidence="1 19">NDH shuttles electrons from NAD(P)H:plastoquinone, via FMN and iron-sulfur (Fe-S) centers, to quinones in the photosynthetic chain and possibly in a chloroplast respiratory chain. The immediate electron acceptor for the enzyme in this species is believed to be plastoquinone. Couples the redox reaction to proton translocation, and thus conserves the redox energy in a proton gradient.</text>
</comment>
<gene>
    <name evidence="19 21" type="primary">ndhF</name>
    <name evidence="21" type="ORF">RhptGp073</name>
</gene>
<organism evidence="21">
    <name type="scientific">Rhipsalis teres</name>
    <dbReference type="NCBI Taxonomy" id="169218"/>
    <lineage>
        <taxon>Eukaryota</taxon>
        <taxon>Viridiplantae</taxon>
        <taxon>Streptophyta</taxon>
        <taxon>Embryophyta</taxon>
        <taxon>Tracheophyta</taxon>
        <taxon>Spermatophyta</taxon>
        <taxon>Magnoliopsida</taxon>
        <taxon>eudicotyledons</taxon>
        <taxon>Gunneridae</taxon>
        <taxon>Pentapetalae</taxon>
        <taxon>Caryophyllales</taxon>
        <taxon>Cactineae</taxon>
        <taxon>Cactaceae</taxon>
        <taxon>Cactoideae</taxon>
        <taxon>Rhipsalideae</taxon>
        <taxon>Rhipsalis</taxon>
    </lineage>
</organism>
<dbReference type="GO" id="GO:0015990">
    <property type="term" value="P:electron transport coupled proton transport"/>
    <property type="evidence" value="ECO:0007669"/>
    <property type="project" value="TreeGrafter"/>
</dbReference>
<comment type="caution">
    <text evidence="19">Lacks conserved residue(s) required for the propagation of feature annotation.</text>
</comment>
<protein>
    <recommendedName>
        <fullName evidence="5 19">NAD(P)H-quinone oxidoreductase subunit 5, chloroplastic</fullName>
        <ecNumber evidence="19">7.1.1.-</ecNumber>
    </recommendedName>
    <alternativeName>
        <fullName evidence="19">NADH-plastoquinone oxidoreductase subunit 5</fullName>
    </alternativeName>
</protein>
<keyword evidence="11 19" id="KW-0618">Plastoquinone</keyword>
<keyword evidence="14 19" id="KW-0520">NAD</keyword>
<evidence type="ECO:0000256" key="17">
    <source>
        <dbReference type="ARBA" id="ARBA00047726"/>
    </source>
</evidence>
<dbReference type="GO" id="GO:0003954">
    <property type="term" value="F:NADH dehydrogenase activity"/>
    <property type="evidence" value="ECO:0007669"/>
    <property type="project" value="TreeGrafter"/>
</dbReference>
<comment type="catalytic activity">
    <reaction evidence="18 19">
        <text>a plastoquinone + NADH + (n+1) H(+)(in) = a plastoquinol + NAD(+) + n H(+)(out)</text>
        <dbReference type="Rhea" id="RHEA:42608"/>
        <dbReference type="Rhea" id="RHEA-COMP:9561"/>
        <dbReference type="Rhea" id="RHEA-COMP:9562"/>
        <dbReference type="ChEBI" id="CHEBI:15378"/>
        <dbReference type="ChEBI" id="CHEBI:17757"/>
        <dbReference type="ChEBI" id="CHEBI:57540"/>
        <dbReference type="ChEBI" id="CHEBI:57945"/>
        <dbReference type="ChEBI" id="CHEBI:62192"/>
    </reaction>
</comment>
<sequence length="152" mass="17642">MLFPLVVLILFTSFIGFLGIPFNHKGMDLDILTQWLTPSINLLHSNSKNSVDWYEFVINATFSVSIAYWGIFGAFFLYKPIYSSYIRGVRDLAKLIYFFDRRIIDGIPNGFGVTSFFVGEGIKYVGGGRISSYLFWYLFYVSIFLLIYYFVF</sequence>
<dbReference type="Pfam" id="PF01010">
    <property type="entry name" value="Proton_antipo_C"/>
    <property type="match status" value="1"/>
</dbReference>
<dbReference type="Gene3D" id="1.20.5.2700">
    <property type="match status" value="1"/>
</dbReference>
<evidence type="ECO:0000256" key="8">
    <source>
        <dbReference type="ARBA" id="ARBA00022692"/>
    </source>
</evidence>
<dbReference type="GeneID" id="67271205"/>
<evidence type="ECO:0000256" key="2">
    <source>
        <dbReference type="ARBA" id="ARBA00004454"/>
    </source>
</evidence>
<keyword evidence="10 19" id="KW-0521">NADP</keyword>
<evidence type="ECO:0000259" key="20">
    <source>
        <dbReference type="Pfam" id="PF01010"/>
    </source>
</evidence>
<evidence type="ECO:0000256" key="14">
    <source>
        <dbReference type="ARBA" id="ARBA00023027"/>
    </source>
</evidence>
<keyword evidence="16 19" id="KW-0472">Membrane</keyword>
<keyword evidence="8 19" id="KW-0812">Transmembrane</keyword>
<proteinExistence type="inferred from homology"/>
<comment type="subunit">
    <text evidence="4 19">NDH is composed of at least 16 different subunits, 5 of which are encoded in the nucleus.</text>
</comment>
<evidence type="ECO:0000313" key="21">
    <source>
        <dbReference type="EMBL" id="QRV60136.1"/>
    </source>
</evidence>
<evidence type="ECO:0000256" key="19">
    <source>
        <dbReference type="RuleBase" id="RU364062"/>
    </source>
</evidence>
<reference evidence="21" key="1">
    <citation type="submission" date="2020-04" db="EMBL/GenBank/DDBJ databases">
        <authorList>
            <person name="Silva G.M."/>
            <person name="Lopes A.S."/>
            <person name="Pacheco T.G."/>
            <person name="Machado K.L.G."/>
            <person name="Silva M.C."/>
            <person name="Oliveira J.D."/>
            <person name="Balsanelli E."/>
            <person name="Souza E.M."/>
            <person name="Pedrosa F.O."/>
            <person name="Rogalski M."/>
        </authorList>
    </citation>
    <scope>NUCLEOTIDE SEQUENCE</scope>
</reference>
<keyword evidence="9 19" id="KW-0874">Quinone</keyword>
<dbReference type="PANTHER" id="PTHR42829:SF2">
    <property type="entry name" value="NADH-UBIQUINONE OXIDOREDUCTASE CHAIN 5"/>
    <property type="match status" value="1"/>
</dbReference>
<dbReference type="GO" id="GO:0042773">
    <property type="term" value="P:ATP synthesis coupled electron transport"/>
    <property type="evidence" value="ECO:0007669"/>
    <property type="project" value="InterPro"/>
</dbReference>
<name>A0A894JGU7_9CARY</name>
<evidence type="ECO:0000256" key="13">
    <source>
        <dbReference type="ARBA" id="ARBA00022989"/>
    </source>
</evidence>
<keyword evidence="13 19" id="KW-1133">Transmembrane helix</keyword>
<evidence type="ECO:0000256" key="15">
    <source>
        <dbReference type="ARBA" id="ARBA00023078"/>
    </source>
</evidence>
<keyword evidence="7 19" id="KW-0150">Chloroplast</keyword>
<feature type="domain" description="NADH:ubiquinone/plastoquinone oxidoreductase chloroplast chain 5 C-terminal" evidence="20">
    <location>
        <begin position="1"/>
        <end position="85"/>
    </location>
</feature>
<evidence type="ECO:0000256" key="12">
    <source>
        <dbReference type="ARBA" id="ARBA00022967"/>
    </source>
</evidence>
<keyword evidence="6 19" id="KW-0813">Transport</keyword>
<dbReference type="GO" id="GO:0048038">
    <property type="term" value="F:quinone binding"/>
    <property type="evidence" value="ECO:0007669"/>
    <property type="project" value="UniProtKB-KW"/>
</dbReference>
<feature type="transmembrane region" description="Helical" evidence="19">
    <location>
        <begin position="56"/>
        <end position="78"/>
    </location>
</feature>
<evidence type="ECO:0000256" key="7">
    <source>
        <dbReference type="ARBA" id="ARBA00022528"/>
    </source>
</evidence>
<geneLocation type="chloroplast" evidence="21"/>